<organism evidence="1 2">
    <name type="scientific">Cichorium intybus</name>
    <name type="common">Chicory</name>
    <dbReference type="NCBI Taxonomy" id="13427"/>
    <lineage>
        <taxon>Eukaryota</taxon>
        <taxon>Viridiplantae</taxon>
        <taxon>Streptophyta</taxon>
        <taxon>Embryophyta</taxon>
        <taxon>Tracheophyta</taxon>
        <taxon>Spermatophyta</taxon>
        <taxon>Magnoliopsida</taxon>
        <taxon>eudicotyledons</taxon>
        <taxon>Gunneridae</taxon>
        <taxon>Pentapetalae</taxon>
        <taxon>asterids</taxon>
        <taxon>campanulids</taxon>
        <taxon>Asterales</taxon>
        <taxon>Asteraceae</taxon>
        <taxon>Cichorioideae</taxon>
        <taxon>Cichorieae</taxon>
        <taxon>Cichoriinae</taxon>
        <taxon>Cichorium</taxon>
    </lineage>
</organism>
<protein>
    <submittedName>
        <fullName evidence="1">Uncharacterized protein</fullName>
    </submittedName>
</protein>
<gene>
    <name evidence="1" type="ORF">L2E82_18340</name>
</gene>
<reference evidence="1 2" key="2">
    <citation type="journal article" date="2022" name="Mol. Ecol. Resour.">
        <title>The genomes of chicory, endive, great burdock and yacon provide insights into Asteraceae paleo-polyploidization history and plant inulin production.</title>
        <authorList>
            <person name="Fan W."/>
            <person name="Wang S."/>
            <person name="Wang H."/>
            <person name="Wang A."/>
            <person name="Jiang F."/>
            <person name="Liu H."/>
            <person name="Zhao H."/>
            <person name="Xu D."/>
            <person name="Zhang Y."/>
        </authorList>
    </citation>
    <scope>NUCLEOTIDE SEQUENCE [LARGE SCALE GENOMIC DNA]</scope>
    <source>
        <strain evidence="2">cv. Punajuju</strain>
        <tissue evidence="1">Leaves</tissue>
    </source>
</reference>
<name>A0ACB9FAP9_CICIN</name>
<sequence length="224" mass="23794">MAEETLGKQRKKKSLKFGGDGEKNGSSQLPVPAIPVPGMRQRSNFLDHSIIQDFEQDTNRLNYFDVRYLDVFGDDNLTRNASDGGGGGIRDRGVAVGPRLEQEIGSDSAVAGGGIRIRRGPVGNSANDGSEALVRRLNQERANGGGRGNATTGAGGGDWTWEVPGGFFANNASDGGEDIDKKLKQLGGTTVAMPVALVVAMVVIMMVMVIVMVVLIYVIVKMED</sequence>
<keyword evidence="2" id="KW-1185">Reference proteome</keyword>
<reference evidence="2" key="1">
    <citation type="journal article" date="2022" name="Mol. Ecol. Resour.">
        <title>The genomes of chicory, endive, great burdock and yacon provide insights into Asteraceae palaeo-polyploidization history and plant inulin production.</title>
        <authorList>
            <person name="Fan W."/>
            <person name="Wang S."/>
            <person name="Wang H."/>
            <person name="Wang A."/>
            <person name="Jiang F."/>
            <person name="Liu H."/>
            <person name="Zhao H."/>
            <person name="Xu D."/>
            <person name="Zhang Y."/>
        </authorList>
    </citation>
    <scope>NUCLEOTIDE SEQUENCE [LARGE SCALE GENOMIC DNA]</scope>
    <source>
        <strain evidence="2">cv. Punajuju</strain>
    </source>
</reference>
<evidence type="ECO:0000313" key="2">
    <source>
        <dbReference type="Proteomes" id="UP001055811"/>
    </source>
</evidence>
<dbReference type="Proteomes" id="UP001055811">
    <property type="component" value="Linkage Group LG03"/>
</dbReference>
<proteinExistence type="predicted"/>
<evidence type="ECO:0000313" key="1">
    <source>
        <dbReference type="EMBL" id="KAI3767911.1"/>
    </source>
</evidence>
<accession>A0ACB9FAP9</accession>
<dbReference type="EMBL" id="CM042011">
    <property type="protein sequence ID" value="KAI3767911.1"/>
    <property type="molecule type" value="Genomic_DNA"/>
</dbReference>
<comment type="caution">
    <text evidence="1">The sequence shown here is derived from an EMBL/GenBank/DDBJ whole genome shotgun (WGS) entry which is preliminary data.</text>
</comment>